<dbReference type="Proteomes" id="UP001169242">
    <property type="component" value="Unassembled WGS sequence"/>
</dbReference>
<keyword evidence="5" id="KW-1185">Reference proteome</keyword>
<feature type="region of interest" description="Disordered" evidence="2">
    <location>
        <begin position="1710"/>
        <end position="1736"/>
    </location>
</feature>
<dbReference type="SUPFAM" id="SSF89550">
    <property type="entry name" value="PHP domain-like"/>
    <property type="match status" value="1"/>
</dbReference>
<dbReference type="EMBL" id="JAQIFT010000069">
    <property type="protein sequence ID" value="MDA3733996.1"/>
    <property type="molecule type" value="Genomic_DNA"/>
</dbReference>
<evidence type="ECO:0000259" key="3">
    <source>
        <dbReference type="PROSITE" id="PS51272"/>
    </source>
</evidence>
<gene>
    <name evidence="4" type="ORF">PBV87_21205</name>
</gene>
<evidence type="ECO:0000256" key="1">
    <source>
        <dbReference type="ARBA" id="ARBA00022737"/>
    </source>
</evidence>
<keyword evidence="1" id="KW-0677">Repeat</keyword>
<name>A0AA42J402_9FIRM</name>
<evidence type="ECO:0000313" key="4">
    <source>
        <dbReference type="EMBL" id="MDA3733996.1"/>
    </source>
</evidence>
<reference evidence="4" key="1">
    <citation type="journal article" date="2023" name="Int. J. Syst. Evol. Microbiol.">
        <title>&lt;i&gt;Holtiella tumoricola&lt;/i&gt; gen. nov. sp. nov., isolated from a human clinical sample.</title>
        <authorList>
            <person name="Allen-Vercoe E."/>
            <person name="Daigneault M.C."/>
            <person name="Vancuren S.J."/>
            <person name="Cochrane K."/>
            <person name="O'Neal L.L."/>
            <person name="Sankaranarayanan K."/>
            <person name="Lawson P.A."/>
        </authorList>
    </citation>
    <scope>NUCLEOTIDE SEQUENCE</scope>
    <source>
        <strain evidence="4">CC70A</strain>
    </source>
</reference>
<dbReference type="Gene3D" id="3.20.20.140">
    <property type="entry name" value="Metal-dependent hydrolases"/>
    <property type="match status" value="1"/>
</dbReference>
<dbReference type="InterPro" id="IPR001119">
    <property type="entry name" value="SLH_dom"/>
</dbReference>
<dbReference type="Pfam" id="PF12733">
    <property type="entry name" value="Cadherin-like"/>
    <property type="match status" value="1"/>
</dbReference>
<evidence type="ECO:0000313" key="5">
    <source>
        <dbReference type="Proteomes" id="UP001169242"/>
    </source>
</evidence>
<organism evidence="4 5">
    <name type="scientific">Holtiella tumoricola</name>
    <dbReference type="NCBI Taxonomy" id="3018743"/>
    <lineage>
        <taxon>Bacteria</taxon>
        <taxon>Bacillati</taxon>
        <taxon>Bacillota</taxon>
        <taxon>Clostridia</taxon>
        <taxon>Lachnospirales</taxon>
        <taxon>Cellulosilyticaceae</taxon>
        <taxon>Holtiella</taxon>
    </lineage>
</organism>
<dbReference type="InterPro" id="IPR016195">
    <property type="entry name" value="Pol/histidinol_Pase-like"/>
</dbReference>
<evidence type="ECO:0000256" key="2">
    <source>
        <dbReference type="SAM" id="MobiDB-lite"/>
    </source>
</evidence>
<dbReference type="Pfam" id="PF13290">
    <property type="entry name" value="CHB_HEX_C_1"/>
    <property type="match status" value="1"/>
</dbReference>
<protein>
    <submittedName>
        <fullName evidence="4">CehA/McbA family metallohydrolase</fullName>
    </submittedName>
</protein>
<dbReference type="Pfam" id="PF00395">
    <property type="entry name" value="SLH"/>
    <property type="match status" value="2"/>
</dbReference>
<feature type="domain" description="SLH" evidence="3">
    <location>
        <begin position="1943"/>
        <end position="2000"/>
    </location>
</feature>
<accession>A0AA42J402</accession>
<dbReference type="InterPro" id="IPR059177">
    <property type="entry name" value="GH29D-like_dom"/>
</dbReference>
<proteinExistence type="predicted"/>
<feature type="compositionally biased region" description="Low complexity" evidence="2">
    <location>
        <begin position="1713"/>
        <end position="1727"/>
    </location>
</feature>
<feature type="domain" description="SLH" evidence="3">
    <location>
        <begin position="1816"/>
        <end position="1879"/>
    </location>
</feature>
<comment type="caution">
    <text evidence="4">The sequence shown here is derived from an EMBL/GenBank/DDBJ whole genome shotgun (WGS) entry which is preliminary data.</text>
</comment>
<dbReference type="InterPro" id="IPR025883">
    <property type="entry name" value="Cadherin-like_domain"/>
</dbReference>
<dbReference type="PROSITE" id="PS51272">
    <property type="entry name" value="SLH"/>
    <property type="match status" value="2"/>
</dbReference>
<dbReference type="RefSeq" id="WP_271013655.1">
    <property type="nucleotide sequence ID" value="NZ_JAQIFT010000069.1"/>
</dbReference>
<dbReference type="NCBIfam" id="NF038032">
    <property type="entry name" value="CehA_McbA_metalo"/>
    <property type="match status" value="1"/>
</dbReference>
<sequence>MSEIKLNKRFLSFMMAIVMMITVLPVTSLKAAPITIAEWVWDGTYQAAATGGVQEGKGELTCSQSRDITFTKSDKTIWVGGWDSGEEYWKITVPKAGYSNLELSFECYGTKSSPKDFNIQVSIDDEKYISVKNYQVPLKADKAKITTTLYNMDGLDIDASDYVYIKLANTSQVAIDATAIDANTGNSRLANVIITATQGESGGTPETQVSPVTASIPSGSTVEVGTEIDFSTQTTGCAIYLDINGNGQRSTNTLTLTENDFKGEPAKAVVSAYATKEGLEQSKTSTFEYFKKVETPSEIISIADVRKSGIGKDVVIEGTVTRAIKSSSSNATNCTVYVQDDTAGIAVYKGGIDLEKYPIGTQVRVTGKTSEFGGVLQIQPANLEAIKVLGDTTAPREAEVITIAQLATKAYEGRLVKLEDVTLESKDSKANHTIKDSVTNDSLTMRCTEADGLPAEFEEGMAINAIGIAANNNGKPQLLVSKFVDITAGKEPEVAVVTATPETGSQMPLNAEVTLSTKTEGATILYTVNGGEELVSATNTEKVKIEKFDSEGKATIRAKATNGNYTTPEVDFIYSQAKVEKVTPSVPVGAIDGNSQIGLTTTTHDATITYILTTNVDLENQNVSEETLYTDKIALTPELFPVKIEAWAAADNYLDSEKIELNYRLKGTQGEMQNYFGQLHSHTAENSDGQGTLKEGFEWARDNANLDFFAITDHSNSFDKAPTGDKAGTYNLGSYNASNEKWQNGQREAEAARTDEYISIYGYEMTWSGGPGHINTFGTEGFVSRNNKELNNKTNDAGMRAYYDLLKQTPESISQFNHPGKTFGTFSGYAYYDPIIDERISLIEVGNGEGAVGSNSYFPSYGEYTAALDKGWHLAPTNNQDNHKKGWGTSNTARTVIYTDDLSVDGVYSALRERRVYASEDDNLDIVYTLNDEVLGTILGEVPEVAEFKVSIQDPDTSDSVKSVEIITNGGKVVHKQTYNHQNVDFEYTLDDPRAGYYYIKVVQADGHIAVTAPIWLGQDIVVGISKVESSVSMPVTGEELTLTTELFNNEVDAVVLKSIAYDYKDGKSIGSHTFNEVMNSNASFQHKQNLTPTVVGEQTVVITAVIEVAGEPTTFKAEIKLDVKDADKLIYVGVDASHQNEYVNGNYKDSMGNFGKLAEEYDVRTVELYTTEALLAALENPKYEMMVFTAPSRRNGTAGRDPYDVYSQEEIKAIAKFAAEGKTVIIAGWSDYYENYSNLANMPKDEHMAAQQNQLLEAMGASLRISDDGSLDDVNNGGQAPRLYLTDHNDFINPLTKGIVDGQVFSHYGGATIHAVDAQGEPVSTLPANVLPIISGHETTYSKDQDNDGLGGTTIPRYNNRVLLMASETLTHENGMTSEVIVAGAAFMSNFEIQAEIDNNDSKNYSNYNILENIIKMVNPQEITPIKEVKVAQPGTRFTIEGIATSSVNDGSDSNKGFFDCIYVEDATGGINLFPVSEGVEAGQKIRVTGVVSGYQDEVQLAVSKVEMIDETMNPVQPTKLSTGEAMASKHTGRLVEVTGVVEEVIVDQGVVNQIMINDGSGAARIFINGYITKNVNLDFVEVGKTISAVGLASVGENYSSETEFLPRIRVRDRGEIKLVEVSNNALLSALKVNKGTLKPTFTQDVFNYTVSVGNSTKEIVIDAVAADAKATVVGTGTKALVVGNNTFEIVVTAEDGITVQTYTVKVTRTASESSDGGSSESSSSSNTTKPVEVPAAQAIEKLTTTQKEEILHKFEEEAPYTSLGGLTIEQLDQLTGGKFTKEQLKEMVAKPEILKALDIDIDTLNTSITLNAIEDAIFTDVTSAHWANESIKEAAKLGLVVGNPDGSFAPSEVLKVSDTFTFLDRLLLLHGVTDMKLSRSTVEKYMTNQEHWAFYSMASIGSKLSEATLEAVAGLGEQAVSRELLAQVIYEITDGKLERTEMDMKFSDMAQSPYEEALIYCVETGVLNGVGDGIMVPGKDVTRAELMTVLVRLDGLLK</sequence>